<dbReference type="OrthoDB" id="444631at2759"/>
<keyword evidence="9" id="KW-1185">Reference proteome</keyword>
<organism evidence="8 9">
    <name type="scientific">Morchella conica CCBAS932</name>
    <dbReference type="NCBI Taxonomy" id="1392247"/>
    <lineage>
        <taxon>Eukaryota</taxon>
        <taxon>Fungi</taxon>
        <taxon>Dikarya</taxon>
        <taxon>Ascomycota</taxon>
        <taxon>Pezizomycotina</taxon>
        <taxon>Pezizomycetes</taxon>
        <taxon>Pezizales</taxon>
        <taxon>Morchellaceae</taxon>
        <taxon>Morchella</taxon>
    </lineage>
</organism>
<name>A0A3N4KEK6_9PEZI</name>
<proteinExistence type="inferred from homology"/>
<evidence type="ECO:0000256" key="2">
    <source>
        <dbReference type="ARBA" id="ARBA00022692"/>
    </source>
</evidence>
<dbReference type="InterPro" id="IPR052337">
    <property type="entry name" value="SAT4-like"/>
</dbReference>
<dbReference type="InParanoid" id="A0A3N4KEK6"/>
<feature type="transmembrane region" description="Helical" evidence="6">
    <location>
        <begin position="213"/>
        <end position="233"/>
    </location>
</feature>
<dbReference type="AlphaFoldDB" id="A0A3N4KEK6"/>
<dbReference type="PANTHER" id="PTHR33048:SF55">
    <property type="entry name" value="INTEGRAL MEMBRANE PROTEIN"/>
    <property type="match status" value="1"/>
</dbReference>
<accession>A0A3N4KEK6</accession>
<evidence type="ECO:0000256" key="3">
    <source>
        <dbReference type="ARBA" id="ARBA00022989"/>
    </source>
</evidence>
<feature type="transmembrane region" description="Helical" evidence="6">
    <location>
        <begin position="135"/>
        <end position="155"/>
    </location>
</feature>
<dbReference type="InterPro" id="IPR049326">
    <property type="entry name" value="Rhodopsin_dom_fungi"/>
</dbReference>
<dbReference type="STRING" id="1392247.A0A3N4KEK6"/>
<dbReference type="PANTHER" id="PTHR33048">
    <property type="entry name" value="PTH11-LIKE INTEGRAL MEMBRANE PROTEIN (AFU_ORTHOLOGUE AFUA_5G11245)"/>
    <property type="match status" value="1"/>
</dbReference>
<evidence type="ECO:0000259" key="7">
    <source>
        <dbReference type="Pfam" id="PF20684"/>
    </source>
</evidence>
<dbReference type="Proteomes" id="UP000277580">
    <property type="component" value="Unassembled WGS sequence"/>
</dbReference>
<evidence type="ECO:0000256" key="6">
    <source>
        <dbReference type="SAM" id="Phobius"/>
    </source>
</evidence>
<gene>
    <name evidence="8" type="ORF">P167DRAFT_608420</name>
</gene>
<evidence type="ECO:0000256" key="4">
    <source>
        <dbReference type="ARBA" id="ARBA00023136"/>
    </source>
</evidence>
<feature type="transmembrane region" description="Helical" evidence="6">
    <location>
        <begin position="105"/>
        <end position="123"/>
    </location>
</feature>
<feature type="transmembrane region" description="Helical" evidence="6">
    <location>
        <begin position="55"/>
        <end position="79"/>
    </location>
</feature>
<evidence type="ECO:0000256" key="1">
    <source>
        <dbReference type="ARBA" id="ARBA00004141"/>
    </source>
</evidence>
<evidence type="ECO:0000256" key="5">
    <source>
        <dbReference type="ARBA" id="ARBA00038359"/>
    </source>
</evidence>
<dbReference type="GO" id="GO:0016020">
    <property type="term" value="C:membrane"/>
    <property type="evidence" value="ECO:0007669"/>
    <property type="project" value="UniProtKB-SubCell"/>
</dbReference>
<protein>
    <recommendedName>
        <fullName evidence="7">Rhodopsin domain-containing protein</fullName>
    </recommendedName>
</protein>
<dbReference type="Pfam" id="PF20684">
    <property type="entry name" value="Fung_rhodopsin"/>
    <property type="match status" value="1"/>
</dbReference>
<sequence length="381" mass="42239">MSRPAHWPPPNTVNPENKGPMIVGVFIGFTIFAVMVVGLRFWTRLYIIRNIGMDDWFILAATINLLASTVTNCLVVKYYSFGMHVWDIVADYGTLATKMDFANQLVYHPILALTKISILVFYYRLSVSGTFRQVVMALIVTNVALTMSIFFADFFQCSPINYIWDKSIEGGKCINTEAFFISSAALNIVSDFAVLLLPIPMVWKLKINMKKKIVLILLFSLGGFVCAVSIVRLQSIINMFNPNVVDPTFEAGFFWSGIECSLAIVCASVPSLKPFFAVNFPKLLGSSLGSRYGANSQGKMYNGGQSSRSRGQAYALGSMQNDKNTAYHPGKDNVLQTTVVKGPKRDNESEESIIHGDGIMRTRDVRVEVESLNSNDGRAIP</sequence>
<comment type="similarity">
    <text evidence="5">Belongs to the SAT4 family.</text>
</comment>
<dbReference type="EMBL" id="ML119157">
    <property type="protein sequence ID" value="RPB08966.1"/>
    <property type="molecule type" value="Genomic_DNA"/>
</dbReference>
<reference evidence="8 9" key="1">
    <citation type="journal article" date="2018" name="Nat. Ecol. Evol.">
        <title>Pezizomycetes genomes reveal the molecular basis of ectomycorrhizal truffle lifestyle.</title>
        <authorList>
            <person name="Murat C."/>
            <person name="Payen T."/>
            <person name="Noel B."/>
            <person name="Kuo A."/>
            <person name="Morin E."/>
            <person name="Chen J."/>
            <person name="Kohler A."/>
            <person name="Krizsan K."/>
            <person name="Balestrini R."/>
            <person name="Da Silva C."/>
            <person name="Montanini B."/>
            <person name="Hainaut M."/>
            <person name="Levati E."/>
            <person name="Barry K.W."/>
            <person name="Belfiori B."/>
            <person name="Cichocki N."/>
            <person name="Clum A."/>
            <person name="Dockter R.B."/>
            <person name="Fauchery L."/>
            <person name="Guy J."/>
            <person name="Iotti M."/>
            <person name="Le Tacon F."/>
            <person name="Lindquist E.A."/>
            <person name="Lipzen A."/>
            <person name="Malagnac F."/>
            <person name="Mello A."/>
            <person name="Molinier V."/>
            <person name="Miyauchi S."/>
            <person name="Poulain J."/>
            <person name="Riccioni C."/>
            <person name="Rubini A."/>
            <person name="Sitrit Y."/>
            <person name="Splivallo R."/>
            <person name="Traeger S."/>
            <person name="Wang M."/>
            <person name="Zifcakova L."/>
            <person name="Wipf D."/>
            <person name="Zambonelli A."/>
            <person name="Paolocci F."/>
            <person name="Nowrousian M."/>
            <person name="Ottonello S."/>
            <person name="Baldrian P."/>
            <person name="Spatafora J.W."/>
            <person name="Henrissat B."/>
            <person name="Nagy L.G."/>
            <person name="Aury J.M."/>
            <person name="Wincker P."/>
            <person name="Grigoriev I.V."/>
            <person name="Bonfante P."/>
            <person name="Martin F.M."/>
        </authorList>
    </citation>
    <scope>NUCLEOTIDE SEQUENCE [LARGE SCALE GENOMIC DNA]</scope>
    <source>
        <strain evidence="8 9">CCBAS932</strain>
    </source>
</reference>
<feature type="transmembrane region" description="Helical" evidence="6">
    <location>
        <begin position="20"/>
        <end position="43"/>
    </location>
</feature>
<keyword evidence="2 6" id="KW-0812">Transmembrane</keyword>
<feature type="transmembrane region" description="Helical" evidence="6">
    <location>
        <begin position="179"/>
        <end position="201"/>
    </location>
</feature>
<keyword evidence="4 6" id="KW-0472">Membrane</keyword>
<keyword evidence="3 6" id="KW-1133">Transmembrane helix</keyword>
<feature type="domain" description="Rhodopsin" evidence="7">
    <location>
        <begin position="39"/>
        <end position="276"/>
    </location>
</feature>
<evidence type="ECO:0000313" key="8">
    <source>
        <dbReference type="EMBL" id="RPB08966.1"/>
    </source>
</evidence>
<evidence type="ECO:0000313" key="9">
    <source>
        <dbReference type="Proteomes" id="UP000277580"/>
    </source>
</evidence>
<comment type="subcellular location">
    <subcellularLocation>
        <location evidence="1">Membrane</location>
        <topology evidence="1">Multi-pass membrane protein</topology>
    </subcellularLocation>
</comment>